<dbReference type="EMBL" id="WUAV01000002">
    <property type="protein sequence ID" value="KAF1766910.1"/>
    <property type="molecule type" value="Genomic_DNA"/>
</dbReference>
<keyword evidence="1" id="KW-1133">Transmembrane helix</keyword>
<keyword evidence="1" id="KW-0812">Transmembrane</keyword>
<gene>
    <name evidence="2" type="ORF">GCK72_006868</name>
</gene>
<dbReference type="InterPro" id="IPR019429">
    <property type="entry name" value="7TM_GPCR_serpentine_rcpt_Sri"/>
</dbReference>
<sequence length="246" mass="27999">MQPVPLYPLVAGYAMGFLPRLGATPHFCMCILIACLIFQIESMIFCFIQKHQGISKTLQKFTMPNTLVGLLITVFALYTFAVVCLYYRNCLAQNENMAYLKKNFPEYISGFQSLPNFTICEADSYFMKVVIFAVTCGIIVFIVFCIILVNIFRMLNILKHKISRSNYRKHRTAIWSLLGQFATSTVCFIPPLLVVFVIIVGMDDSQLIVQLILVVSCLHSSLNGIVLVVTFPPYRKFVLSFLWRGK</sequence>
<organism evidence="2 3">
    <name type="scientific">Caenorhabditis remanei</name>
    <name type="common">Caenorhabditis vulgaris</name>
    <dbReference type="NCBI Taxonomy" id="31234"/>
    <lineage>
        <taxon>Eukaryota</taxon>
        <taxon>Metazoa</taxon>
        <taxon>Ecdysozoa</taxon>
        <taxon>Nematoda</taxon>
        <taxon>Chromadorea</taxon>
        <taxon>Rhabditida</taxon>
        <taxon>Rhabditina</taxon>
        <taxon>Rhabditomorpha</taxon>
        <taxon>Rhabditoidea</taxon>
        <taxon>Rhabditidae</taxon>
        <taxon>Peloderinae</taxon>
        <taxon>Caenorhabditis</taxon>
    </lineage>
</organism>
<evidence type="ECO:0000313" key="2">
    <source>
        <dbReference type="EMBL" id="KAF1766910.1"/>
    </source>
</evidence>
<dbReference type="Gene3D" id="1.20.1070.10">
    <property type="entry name" value="Rhodopsin 7-helix transmembrane proteins"/>
    <property type="match status" value="1"/>
</dbReference>
<dbReference type="SUPFAM" id="SSF81321">
    <property type="entry name" value="Family A G protein-coupled receptor-like"/>
    <property type="match status" value="1"/>
</dbReference>
<proteinExistence type="predicted"/>
<dbReference type="KEGG" id="crq:GCK72_006868"/>
<dbReference type="PANTHER" id="PTHR45830">
    <property type="entry name" value="SERPENTINE RECEPTOR, CLASS I"/>
    <property type="match status" value="1"/>
</dbReference>
<feature type="transmembrane region" description="Helical" evidence="1">
    <location>
        <begin position="23"/>
        <end position="47"/>
    </location>
</feature>
<reference evidence="2 3" key="1">
    <citation type="submission" date="2019-12" db="EMBL/GenBank/DDBJ databases">
        <title>Chromosome-level assembly of the Caenorhabditis remanei genome.</title>
        <authorList>
            <person name="Teterina A.A."/>
            <person name="Willis J.H."/>
            <person name="Phillips P.C."/>
        </authorList>
    </citation>
    <scope>NUCLEOTIDE SEQUENCE [LARGE SCALE GENOMIC DNA]</scope>
    <source>
        <strain evidence="2 3">PX506</strain>
        <tissue evidence="2">Whole organism</tissue>
    </source>
</reference>
<evidence type="ECO:0000256" key="1">
    <source>
        <dbReference type="SAM" id="Phobius"/>
    </source>
</evidence>
<feature type="transmembrane region" description="Helical" evidence="1">
    <location>
        <begin position="207"/>
        <end position="231"/>
    </location>
</feature>
<keyword evidence="1" id="KW-0472">Membrane</keyword>
<evidence type="ECO:0000313" key="3">
    <source>
        <dbReference type="Proteomes" id="UP000483820"/>
    </source>
</evidence>
<protein>
    <recommendedName>
        <fullName evidence="4">G-protein coupled receptors family 1 profile domain-containing protein</fullName>
    </recommendedName>
</protein>
<comment type="caution">
    <text evidence="2">The sequence shown here is derived from an EMBL/GenBank/DDBJ whole genome shotgun (WGS) entry which is preliminary data.</text>
</comment>
<accession>A0A6A5HG25</accession>
<dbReference type="AlphaFoldDB" id="A0A6A5HG25"/>
<feature type="transmembrane region" description="Helical" evidence="1">
    <location>
        <begin position="173"/>
        <end position="201"/>
    </location>
</feature>
<feature type="transmembrane region" description="Helical" evidence="1">
    <location>
        <begin position="125"/>
        <end position="152"/>
    </location>
</feature>
<evidence type="ECO:0008006" key="4">
    <source>
        <dbReference type="Google" id="ProtNLM"/>
    </source>
</evidence>
<feature type="transmembrane region" description="Helical" evidence="1">
    <location>
        <begin position="67"/>
        <end position="88"/>
    </location>
</feature>
<dbReference type="CTD" id="9804254"/>
<dbReference type="Pfam" id="PF10327">
    <property type="entry name" value="7TM_GPCR_Sri"/>
    <property type="match status" value="1"/>
</dbReference>
<dbReference type="Proteomes" id="UP000483820">
    <property type="component" value="Chromosome II"/>
</dbReference>
<name>A0A6A5HG25_CAERE</name>
<dbReference type="PANTHER" id="PTHR45830:SF8">
    <property type="entry name" value="SERPENTINE RECEPTOR, CLASS H-RELATED"/>
    <property type="match status" value="1"/>
</dbReference>
<dbReference type="GeneID" id="9804254"/>
<dbReference type="RefSeq" id="XP_053590050.1">
    <property type="nucleotide sequence ID" value="XM_053725856.1"/>
</dbReference>